<dbReference type="WBParaSite" id="ES5_v2.g24832.t1">
    <property type="protein sequence ID" value="ES5_v2.g24832.t1"/>
    <property type="gene ID" value="ES5_v2.g24832"/>
</dbReference>
<protein>
    <submittedName>
        <fullName evidence="2">Uncharacterized protein</fullName>
    </submittedName>
</protein>
<dbReference type="Proteomes" id="UP000887579">
    <property type="component" value="Unplaced"/>
</dbReference>
<evidence type="ECO:0000313" key="1">
    <source>
        <dbReference type="Proteomes" id="UP000887579"/>
    </source>
</evidence>
<evidence type="ECO:0000313" key="2">
    <source>
        <dbReference type="WBParaSite" id="ES5_v2.g24832.t1"/>
    </source>
</evidence>
<sequence length="87" mass="10670">MLFNKLFKPYGLLEQSVRYNCPWHRSNFRPCYFPFKLLDKLRFRTVDAYKSKPGGKQLLMRRLLREQHFLGWQHDHNPKTKKLSYPI</sequence>
<organism evidence="1 2">
    <name type="scientific">Panagrolaimus sp. ES5</name>
    <dbReference type="NCBI Taxonomy" id="591445"/>
    <lineage>
        <taxon>Eukaryota</taxon>
        <taxon>Metazoa</taxon>
        <taxon>Ecdysozoa</taxon>
        <taxon>Nematoda</taxon>
        <taxon>Chromadorea</taxon>
        <taxon>Rhabditida</taxon>
        <taxon>Tylenchina</taxon>
        <taxon>Panagrolaimomorpha</taxon>
        <taxon>Panagrolaimoidea</taxon>
        <taxon>Panagrolaimidae</taxon>
        <taxon>Panagrolaimus</taxon>
    </lineage>
</organism>
<accession>A0AC34G529</accession>
<name>A0AC34G529_9BILA</name>
<proteinExistence type="predicted"/>
<reference evidence="2" key="1">
    <citation type="submission" date="2022-11" db="UniProtKB">
        <authorList>
            <consortium name="WormBaseParasite"/>
        </authorList>
    </citation>
    <scope>IDENTIFICATION</scope>
</reference>